<proteinExistence type="predicted"/>
<protein>
    <recommendedName>
        <fullName evidence="8">RRM domain-containing protein</fullName>
    </recommendedName>
</protein>
<feature type="compositionally biased region" description="Polar residues" evidence="7">
    <location>
        <begin position="57"/>
        <end position="66"/>
    </location>
</feature>
<dbReference type="Gene3D" id="3.30.70.330">
    <property type="match status" value="1"/>
</dbReference>
<feature type="compositionally biased region" description="Gly residues" evidence="7">
    <location>
        <begin position="206"/>
        <end position="232"/>
    </location>
</feature>
<gene>
    <name evidence="9" type="ORF">g.27109</name>
</gene>
<dbReference type="GO" id="GO:0005634">
    <property type="term" value="C:nucleus"/>
    <property type="evidence" value="ECO:0007669"/>
    <property type="project" value="UniProtKB-SubCell"/>
</dbReference>
<dbReference type="AlphaFoldDB" id="A0A1B6LBK6"/>
<feature type="region of interest" description="Disordered" evidence="7">
    <location>
        <begin position="15"/>
        <end position="77"/>
    </location>
</feature>
<accession>A0A1B6LBK6</accession>
<dbReference type="InterPro" id="IPR035979">
    <property type="entry name" value="RBD_domain_sf"/>
</dbReference>
<dbReference type="SMART" id="SM01218">
    <property type="entry name" value="FoP_duplication"/>
    <property type="match status" value="1"/>
</dbReference>
<dbReference type="InterPro" id="IPR012677">
    <property type="entry name" value="Nucleotide-bd_a/b_plait_sf"/>
</dbReference>
<dbReference type="InterPro" id="IPR025715">
    <property type="entry name" value="FoP_C"/>
</dbReference>
<dbReference type="PROSITE" id="PS50102">
    <property type="entry name" value="RRM"/>
    <property type="match status" value="1"/>
</dbReference>
<dbReference type="EMBL" id="GEBQ01018909">
    <property type="protein sequence ID" value="JAT21068.1"/>
    <property type="molecule type" value="Transcribed_RNA"/>
</dbReference>
<dbReference type="GO" id="GO:0003729">
    <property type="term" value="F:mRNA binding"/>
    <property type="evidence" value="ECO:0007669"/>
    <property type="project" value="TreeGrafter"/>
</dbReference>
<feature type="domain" description="RRM" evidence="8">
    <location>
        <begin position="103"/>
        <end position="180"/>
    </location>
</feature>
<keyword evidence="2" id="KW-0813">Transport</keyword>
<evidence type="ECO:0000256" key="2">
    <source>
        <dbReference type="ARBA" id="ARBA00022448"/>
    </source>
</evidence>
<dbReference type="CDD" id="cd12680">
    <property type="entry name" value="RRM_THOC4"/>
    <property type="match status" value="1"/>
</dbReference>
<evidence type="ECO:0000313" key="9">
    <source>
        <dbReference type="EMBL" id="JAT21068.1"/>
    </source>
</evidence>
<comment type="subcellular location">
    <subcellularLocation>
        <location evidence="1">Nucleus</location>
    </subcellularLocation>
</comment>
<keyword evidence="3" id="KW-0509">mRNA transport</keyword>
<keyword evidence="4 6" id="KW-0694">RNA-binding</keyword>
<keyword evidence="5" id="KW-0539">Nucleus</keyword>
<dbReference type="Pfam" id="PF00076">
    <property type="entry name" value="RRM_1"/>
    <property type="match status" value="1"/>
</dbReference>
<evidence type="ECO:0000256" key="4">
    <source>
        <dbReference type="ARBA" id="ARBA00022884"/>
    </source>
</evidence>
<dbReference type="PANTHER" id="PTHR19965:SF82">
    <property type="entry name" value="THO COMPLEX SUBUNIT 4"/>
    <property type="match status" value="1"/>
</dbReference>
<dbReference type="GO" id="GO:0006406">
    <property type="term" value="P:mRNA export from nucleus"/>
    <property type="evidence" value="ECO:0007669"/>
    <property type="project" value="TreeGrafter"/>
</dbReference>
<dbReference type="Pfam" id="PF13865">
    <property type="entry name" value="FoP_duplication"/>
    <property type="match status" value="1"/>
</dbReference>
<organism evidence="9">
    <name type="scientific">Graphocephala atropunctata</name>
    <dbReference type="NCBI Taxonomy" id="36148"/>
    <lineage>
        <taxon>Eukaryota</taxon>
        <taxon>Metazoa</taxon>
        <taxon>Ecdysozoa</taxon>
        <taxon>Arthropoda</taxon>
        <taxon>Hexapoda</taxon>
        <taxon>Insecta</taxon>
        <taxon>Pterygota</taxon>
        <taxon>Neoptera</taxon>
        <taxon>Paraneoptera</taxon>
        <taxon>Hemiptera</taxon>
        <taxon>Auchenorrhyncha</taxon>
        <taxon>Membracoidea</taxon>
        <taxon>Cicadellidae</taxon>
        <taxon>Cicadellinae</taxon>
        <taxon>Cicadellini</taxon>
        <taxon>Graphocephala</taxon>
    </lineage>
</organism>
<dbReference type="SUPFAM" id="SSF54928">
    <property type="entry name" value="RNA-binding domain, RBD"/>
    <property type="match status" value="1"/>
</dbReference>
<evidence type="ECO:0000256" key="1">
    <source>
        <dbReference type="ARBA" id="ARBA00004123"/>
    </source>
</evidence>
<dbReference type="SMART" id="SM00360">
    <property type="entry name" value="RRM"/>
    <property type="match status" value="1"/>
</dbReference>
<evidence type="ECO:0000256" key="6">
    <source>
        <dbReference type="PROSITE-ProRule" id="PRU00176"/>
    </source>
</evidence>
<name>A0A1B6LBK6_9HEMI</name>
<evidence type="ECO:0000256" key="7">
    <source>
        <dbReference type="SAM" id="MobiDB-lite"/>
    </source>
</evidence>
<evidence type="ECO:0000256" key="3">
    <source>
        <dbReference type="ARBA" id="ARBA00022816"/>
    </source>
</evidence>
<dbReference type="FunFam" id="3.30.70.330:FF:000273">
    <property type="entry name" value="THO complex subunit 4"/>
    <property type="match status" value="1"/>
</dbReference>
<dbReference type="InterPro" id="IPR051229">
    <property type="entry name" value="ALYREF_mRNA_export"/>
</dbReference>
<dbReference type="InterPro" id="IPR000504">
    <property type="entry name" value="RRM_dom"/>
</dbReference>
<dbReference type="PANTHER" id="PTHR19965">
    <property type="entry name" value="RNA AND EXPORT FACTOR BINDING PROTEIN"/>
    <property type="match status" value="1"/>
</dbReference>
<feature type="region of interest" description="Disordered" evidence="7">
    <location>
        <begin position="193"/>
        <end position="240"/>
    </location>
</feature>
<feature type="compositionally biased region" description="Gly residues" evidence="7">
    <location>
        <begin position="24"/>
        <end position="35"/>
    </location>
</feature>
<sequence length="255" mass="27130">MMDKVEMSLDDIIRQSREFKNTGRRGGSGRGGFRRGGVSQVNSRGGGGPMRNKRGRFNQSPRTPYTRSPGDINSRWQHDMYDGPAFKRRGGGASVGLSSGGRTKLVVSNLDYGVSNSDVKELFSEFGPLQSATVNYDKSGRSMGSANIVFERKADAVKALKQYNSVPLDGRPMHIELTTSDVSVVMQQANRVSSGGFTRRPTAGRFGRGGASGGGFRRGGRGGARGGGGGRGARTSVPTAAELDAELDAYVSKIK</sequence>
<evidence type="ECO:0000256" key="5">
    <source>
        <dbReference type="ARBA" id="ARBA00023242"/>
    </source>
</evidence>
<evidence type="ECO:0000259" key="8">
    <source>
        <dbReference type="PROSITE" id="PS50102"/>
    </source>
</evidence>
<reference evidence="9" key="1">
    <citation type="submission" date="2015-11" db="EMBL/GenBank/DDBJ databases">
        <title>De novo transcriptome assembly of four potential Pierce s Disease insect vectors from Arizona vineyards.</title>
        <authorList>
            <person name="Tassone E.E."/>
        </authorList>
    </citation>
    <scope>NUCLEOTIDE SEQUENCE</scope>
</reference>